<evidence type="ECO:0000313" key="1">
    <source>
        <dbReference type="EMBL" id="TNN76545.1"/>
    </source>
</evidence>
<organism evidence="1 2">
    <name type="scientific">Liparis tanakae</name>
    <name type="common">Tanaka's snailfish</name>
    <dbReference type="NCBI Taxonomy" id="230148"/>
    <lineage>
        <taxon>Eukaryota</taxon>
        <taxon>Metazoa</taxon>
        <taxon>Chordata</taxon>
        <taxon>Craniata</taxon>
        <taxon>Vertebrata</taxon>
        <taxon>Euteleostomi</taxon>
        <taxon>Actinopterygii</taxon>
        <taxon>Neopterygii</taxon>
        <taxon>Teleostei</taxon>
        <taxon>Neoteleostei</taxon>
        <taxon>Acanthomorphata</taxon>
        <taxon>Eupercaria</taxon>
        <taxon>Perciformes</taxon>
        <taxon>Cottioidei</taxon>
        <taxon>Cottales</taxon>
        <taxon>Liparidae</taxon>
        <taxon>Liparis</taxon>
    </lineage>
</organism>
<accession>A0A4Z2IFY0</accession>
<name>A0A4Z2IFY0_9TELE</name>
<protein>
    <submittedName>
        <fullName evidence="1">Uncharacterized protein</fullName>
    </submittedName>
</protein>
<keyword evidence="2" id="KW-1185">Reference proteome</keyword>
<proteinExistence type="predicted"/>
<evidence type="ECO:0000313" key="2">
    <source>
        <dbReference type="Proteomes" id="UP000314294"/>
    </source>
</evidence>
<dbReference type="Proteomes" id="UP000314294">
    <property type="component" value="Unassembled WGS sequence"/>
</dbReference>
<sequence length="101" mass="10643">MCKPPSGGNHHGSCPHCDFHLHLQRVLGGVRDLGCDVGNLANEHGEQELGFLHPNQSCQAAVPSITTCTGQSDCTWVPEGTLANQLRGHCLRGGCLKSSGV</sequence>
<dbReference type="AlphaFoldDB" id="A0A4Z2IFY0"/>
<gene>
    <name evidence="1" type="ORF">EYF80_013195</name>
</gene>
<reference evidence="1 2" key="1">
    <citation type="submission" date="2019-03" db="EMBL/GenBank/DDBJ databases">
        <title>First draft genome of Liparis tanakae, snailfish: a comprehensive survey of snailfish specific genes.</title>
        <authorList>
            <person name="Kim W."/>
            <person name="Song I."/>
            <person name="Jeong J.-H."/>
            <person name="Kim D."/>
            <person name="Kim S."/>
            <person name="Ryu S."/>
            <person name="Song J.Y."/>
            <person name="Lee S.K."/>
        </authorList>
    </citation>
    <scope>NUCLEOTIDE SEQUENCE [LARGE SCALE GENOMIC DNA]</scope>
    <source>
        <tissue evidence="1">Muscle</tissue>
    </source>
</reference>
<comment type="caution">
    <text evidence="1">The sequence shown here is derived from an EMBL/GenBank/DDBJ whole genome shotgun (WGS) entry which is preliminary data.</text>
</comment>
<dbReference type="EMBL" id="SRLO01000092">
    <property type="protein sequence ID" value="TNN76545.1"/>
    <property type="molecule type" value="Genomic_DNA"/>
</dbReference>